<evidence type="ECO:0000313" key="2">
    <source>
        <dbReference type="Proteomes" id="UP001337681"/>
    </source>
</evidence>
<name>A0ABU7H3F9_9SPHI</name>
<sequence>MKTLFTKTLILFFTAIFLIGCKQEEKQENGLVVKESNEKVEYSRIYPFTGTNSKDIFTVNLKGSKPEDMVIDFSIQNEQKEVIYNVSIKGLDLLGSTDPNLDLRLKEDQITFIKNIAKDFLNEEHFLEPAVMPDQEIDTYTPDPKFFEELRKNGLNGFMYRLGKENKYYIAYSITEKKVKVYYNCC</sequence>
<evidence type="ECO:0000313" key="1">
    <source>
        <dbReference type="EMBL" id="MEE1885867.1"/>
    </source>
</evidence>
<evidence type="ECO:0008006" key="3">
    <source>
        <dbReference type="Google" id="ProtNLM"/>
    </source>
</evidence>
<keyword evidence="2" id="KW-1185">Reference proteome</keyword>
<dbReference type="PROSITE" id="PS51257">
    <property type="entry name" value="PROKAR_LIPOPROTEIN"/>
    <property type="match status" value="1"/>
</dbReference>
<dbReference type="EMBL" id="JAZDQU010000002">
    <property type="protein sequence ID" value="MEE1885867.1"/>
    <property type="molecule type" value="Genomic_DNA"/>
</dbReference>
<reference evidence="1 2" key="1">
    <citation type="submission" date="2024-01" db="EMBL/GenBank/DDBJ databases">
        <title>Pedobacter sp. nov., isolated from oil-contaminated soil.</title>
        <authorList>
            <person name="Le N.T.T."/>
        </authorList>
    </citation>
    <scope>NUCLEOTIDE SEQUENCE [LARGE SCALE GENOMIC DNA]</scope>
    <source>
        <strain evidence="1 2">VNH31</strain>
    </source>
</reference>
<proteinExistence type="predicted"/>
<dbReference type="RefSeq" id="WP_330146758.1">
    <property type="nucleotide sequence ID" value="NZ_JAZDQU010000002.1"/>
</dbReference>
<protein>
    <recommendedName>
        <fullName evidence="3">Lipoprotein</fullName>
    </recommendedName>
</protein>
<gene>
    <name evidence="1" type="ORF">VRU49_10605</name>
</gene>
<organism evidence="1 2">
    <name type="scientific">Pedobacter flavus</name>
    <dbReference type="NCBI Taxonomy" id="3113906"/>
    <lineage>
        <taxon>Bacteria</taxon>
        <taxon>Pseudomonadati</taxon>
        <taxon>Bacteroidota</taxon>
        <taxon>Sphingobacteriia</taxon>
        <taxon>Sphingobacteriales</taxon>
        <taxon>Sphingobacteriaceae</taxon>
        <taxon>Pedobacter</taxon>
    </lineage>
</organism>
<dbReference type="Proteomes" id="UP001337681">
    <property type="component" value="Unassembled WGS sequence"/>
</dbReference>
<accession>A0ABU7H3F9</accession>
<comment type="caution">
    <text evidence="1">The sequence shown here is derived from an EMBL/GenBank/DDBJ whole genome shotgun (WGS) entry which is preliminary data.</text>
</comment>